<dbReference type="Proteomes" id="UP000054217">
    <property type="component" value="Unassembled WGS sequence"/>
</dbReference>
<proteinExistence type="predicted"/>
<dbReference type="InParanoid" id="A0A0C3PKG6"/>
<keyword evidence="2" id="KW-1185">Reference proteome</keyword>
<evidence type="ECO:0000313" key="2">
    <source>
        <dbReference type="Proteomes" id="UP000054217"/>
    </source>
</evidence>
<accession>A0A0C3PKG6</accession>
<protein>
    <submittedName>
        <fullName evidence="1">Uncharacterized protein</fullName>
    </submittedName>
</protein>
<evidence type="ECO:0000313" key="1">
    <source>
        <dbReference type="EMBL" id="KIO08734.1"/>
    </source>
</evidence>
<reference evidence="1 2" key="1">
    <citation type="submission" date="2014-04" db="EMBL/GenBank/DDBJ databases">
        <authorList>
            <consortium name="DOE Joint Genome Institute"/>
            <person name="Kuo A."/>
            <person name="Kohler A."/>
            <person name="Costa M.D."/>
            <person name="Nagy L.G."/>
            <person name="Floudas D."/>
            <person name="Copeland A."/>
            <person name="Barry K.W."/>
            <person name="Cichocki N."/>
            <person name="Veneault-Fourrey C."/>
            <person name="LaButti K."/>
            <person name="Lindquist E.A."/>
            <person name="Lipzen A."/>
            <person name="Lundell T."/>
            <person name="Morin E."/>
            <person name="Murat C."/>
            <person name="Sun H."/>
            <person name="Tunlid A."/>
            <person name="Henrissat B."/>
            <person name="Grigoriev I.V."/>
            <person name="Hibbett D.S."/>
            <person name="Martin F."/>
            <person name="Nordberg H.P."/>
            <person name="Cantor M.N."/>
            <person name="Hua S.X."/>
        </authorList>
    </citation>
    <scope>NUCLEOTIDE SEQUENCE [LARGE SCALE GENOMIC DNA]</scope>
    <source>
        <strain evidence="1 2">Marx 270</strain>
    </source>
</reference>
<name>A0A0C3PKG6_PISTI</name>
<gene>
    <name evidence="1" type="ORF">M404DRAFT_324825</name>
</gene>
<dbReference type="AlphaFoldDB" id="A0A0C3PKG6"/>
<reference evidence="2" key="2">
    <citation type="submission" date="2015-01" db="EMBL/GenBank/DDBJ databases">
        <title>Evolutionary Origins and Diversification of the Mycorrhizal Mutualists.</title>
        <authorList>
            <consortium name="DOE Joint Genome Institute"/>
            <consortium name="Mycorrhizal Genomics Consortium"/>
            <person name="Kohler A."/>
            <person name="Kuo A."/>
            <person name="Nagy L.G."/>
            <person name="Floudas D."/>
            <person name="Copeland A."/>
            <person name="Barry K.W."/>
            <person name="Cichocki N."/>
            <person name="Veneault-Fourrey C."/>
            <person name="LaButti K."/>
            <person name="Lindquist E.A."/>
            <person name="Lipzen A."/>
            <person name="Lundell T."/>
            <person name="Morin E."/>
            <person name="Murat C."/>
            <person name="Riley R."/>
            <person name="Ohm R."/>
            <person name="Sun H."/>
            <person name="Tunlid A."/>
            <person name="Henrissat B."/>
            <person name="Grigoriev I.V."/>
            <person name="Hibbett D.S."/>
            <person name="Martin F."/>
        </authorList>
    </citation>
    <scope>NUCLEOTIDE SEQUENCE [LARGE SCALE GENOMIC DNA]</scope>
    <source>
        <strain evidence="2">Marx 270</strain>
    </source>
</reference>
<dbReference type="HOGENOM" id="CLU_1897039_0_0_1"/>
<sequence>MHSIGSPLLELGRAGLCQYARGSCQWEWFCYAKVAAQEFNLGAPARHVDWNKRWSKLTRVLGAFFSSGLLKSQLGRSQCTYGFPTGCRHHSVAERHPSNTYKVALPILTLHFSRLGACHFVRRPSLQNPAVRGL</sequence>
<dbReference type="EMBL" id="KN831956">
    <property type="protein sequence ID" value="KIO08734.1"/>
    <property type="molecule type" value="Genomic_DNA"/>
</dbReference>
<dbReference type="OrthoDB" id="10529785at2759"/>
<organism evidence="1 2">
    <name type="scientific">Pisolithus tinctorius Marx 270</name>
    <dbReference type="NCBI Taxonomy" id="870435"/>
    <lineage>
        <taxon>Eukaryota</taxon>
        <taxon>Fungi</taxon>
        <taxon>Dikarya</taxon>
        <taxon>Basidiomycota</taxon>
        <taxon>Agaricomycotina</taxon>
        <taxon>Agaricomycetes</taxon>
        <taxon>Agaricomycetidae</taxon>
        <taxon>Boletales</taxon>
        <taxon>Sclerodermatineae</taxon>
        <taxon>Pisolithaceae</taxon>
        <taxon>Pisolithus</taxon>
    </lineage>
</organism>